<feature type="transmembrane region" description="Helical" evidence="1">
    <location>
        <begin position="242"/>
        <end position="263"/>
    </location>
</feature>
<feature type="domain" description="CAAX prenyl protease 2/Lysostaphin resistance protein A-like" evidence="2">
    <location>
        <begin position="141"/>
        <end position="227"/>
    </location>
</feature>
<dbReference type="EMBL" id="MEHA01000036">
    <property type="protein sequence ID" value="ODR43040.1"/>
    <property type="molecule type" value="Genomic_DNA"/>
</dbReference>
<evidence type="ECO:0000256" key="1">
    <source>
        <dbReference type="SAM" id="Phobius"/>
    </source>
</evidence>
<name>A0A1E3U892_9FIRM</name>
<dbReference type="PANTHER" id="PTHR36435:SF1">
    <property type="entry name" value="CAAX AMINO TERMINAL PROTEASE FAMILY PROTEIN"/>
    <property type="match status" value="1"/>
</dbReference>
<sequence length="275" mass="29276">MRNKKEVLSDKPQIFRTMLSVIAALLVYEAGKAAGLMLAGLLFGYGGSTGGMDAGTVNSGLTGGMANLLMTLTGGLACLAVWRSSLNFRLGKRPDWKWIPPFILLAASLSLGLNIIIAYLGLAQHSQTFQQVAKEQAAVPLWLGICLYGFAAPFSEELVFRGIIYGKSKEVFGAPVAMVFSGVVFGIYHGNLVQGIYASLLGIMLAWVTERSGTLLAPVIFHGIGNLAVFFLIDVAGLGSILAQPLVCVGLLAISGVCFWYLVTGKVQFTRDYTG</sequence>
<organism evidence="3 4">
    <name type="scientific">Eisenbergiella tayi</name>
    <dbReference type="NCBI Taxonomy" id="1432052"/>
    <lineage>
        <taxon>Bacteria</taxon>
        <taxon>Bacillati</taxon>
        <taxon>Bacillota</taxon>
        <taxon>Clostridia</taxon>
        <taxon>Lachnospirales</taxon>
        <taxon>Lachnospiraceae</taxon>
        <taxon>Eisenbergiella</taxon>
    </lineage>
</organism>
<keyword evidence="1" id="KW-0472">Membrane</keyword>
<evidence type="ECO:0000313" key="4">
    <source>
        <dbReference type="Proteomes" id="UP000094271"/>
    </source>
</evidence>
<feature type="transmembrane region" description="Helical" evidence="1">
    <location>
        <begin position="216"/>
        <end position="236"/>
    </location>
</feature>
<keyword evidence="1" id="KW-1133">Transmembrane helix</keyword>
<dbReference type="Pfam" id="PF02517">
    <property type="entry name" value="Rce1-like"/>
    <property type="match status" value="1"/>
</dbReference>
<feature type="transmembrane region" description="Helical" evidence="1">
    <location>
        <begin position="21"/>
        <end position="45"/>
    </location>
</feature>
<gene>
    <name evidence="3" type="ORF">BEI59_31195</name>
</gene>
<dbReference type="GO" id="GO:0004175">
    <property type="term" value="F:endopeptidase activity"/>
    <property type="evidence" value="ECO:0007669"/>
    <property type="project" value="UniProtKB-ARBA"/>
</dbReference>
<reference evidence="3 4" key="1">
    <citation type="submission" date="2016-08" db="EMBL/GenBank/DDBJ databases">
        <authorList>
            <person name="Seilhamer J.J."/>
        </authorList>
    </citation>
    <scope>NUCLEOTIDE SEQUENCE [LARGE SCALE GENOMIC DNA]</scope>
    <source>
        <strain evidence="3 4">NML150140-1</strain>
    </source>
</reference>
<dbReference type="GO" id="GO:0080120">
    <property type="term" value="P:CAAX-box protein maturation"/>
    <property type="evidence" value="ECO:0007669"/>
    <property type="project" value="UniProtKB-ARBA"/>
</dbReference>
<dbReference type="InterPro" id="IPR003675">
    <property type="entry name" value="Rce1/LyrA-like_dom"/>
</dbReference>
<evidence type="ECO:0000259" key="2">
    <source>
        <dbReference type="Pfam" id="PF02517"/>
    </source>
</evidence>
<proteinExistence type="predicted"/>
<dbReference type="AlphaFoldDB" id="A0A1E3U892"/>
<dbReference type="RefSeq" id="WP_069432290.1">
    <property type="nucleotide sequence ID" value="NZ_MEHA01000036.1"/>
</dbReference>
<keyword evidence="1" id="KW-0812">Transmembrane</keyword>
<dbReference type="PANTHER" id="PTHR36435">
    <property type="entry name" value="SLR1288 PROTEIN"/>
    <property type="match status" value="1"/>
</dbReference>
<dbReference type="InterPro" id="IPR052710">
    <property type="entry name" value="CAAX_protease"/>
</dbReference>
<evidence type="ECO:0000313" key="3">
    <source>
        <dbReference type="EMBL" id="ODR43040.1"/>
    </source>
</evidence>
<feature type="transmembrane region" description="Helical" evidence="1">
    <location>
        <begin position="65"/>
        <end position="82"/>
    </location>
</feature>
<dbReference type="Proteomes" id="UP000094271">
    <property type="component" value="Unassembled WGS sequence"/>
</dbReference>
<dbReference type="OrthoDB" id="9782250at2"/>
<comment type="caution">
    <text evidence="3">The sequence shown here is derived from an EMBL/GenBank/DDBJ whole genome shotgun (WGS) entry which is preliminary data.</text>
</comment>
<protein>
    <recommendedName>
        <fullName evidence="2">CAAX prenyl protease 2/Lysostaphin resistance protein A-like domain-containing protein</fullName>
    </recommendedName>
</protein>
<feature type="transmembrane region" description="Helical" evidence="1">
    <location>
        <begin position="171"/>
        <end position="188"/>
    </location>
</feature>
<feature type="transmembrane region" description="Helical" evidence="1">
    <location>
        <begin position="102"/>
        <end position="121"/>
    </location>
</feature>
<accession>A0A1E3U892</accession>